<name>D6ZCG0_SEGRD</name>
<dbReference type="eggNOG" id="COG0122">
    <property type="taxonomic scope" value="Bacteria"/>
</dbReference>
<evidence type="ECO:0000256" key="9">
    <source>
        <dbReference type="ARBA" id="ARBA00023015"/>
    </source>
</evidence>
<evidence type="ECO:0000256" key="7">
    <source>
        <dbReference type="ARBA" id="ARBA00022763"/>
    </source>
</evidence>
<dbReference type="InterPro" id="IPR009057">
    <property type="entry name" value="Homeodomain-like_sf"/>
</dbReference>
<evidence type="ECO:0000313" key="16">
    <source>
        <dbReference type="Proteomes" id="UP000002247"/>
    </source>
</evidence>
<proteinExistence type="predicted"/>
<feature type="domain" description="HTH araC/xylS-type" evidence="14">
    <location>
        <begin position="85"/>
        <end position="183"/>
    </location>
</feature>
<dbReference type="STRING" id="640132.Srot_2695"/>
<dbReference type="GO" id="GO:0043565">
    <property type="term" value="F:sequence-specific DNA binding"/>
    <property type="evidence" value="ECO:0007669"/>
    <property type="project" value="InterPro"/>
</dbReference>
<evidence type="ECO:0000256" key="6">
    <source>
        <dbReference type="ARBA" id="ARBA00022723"/>
    </source>
</evidence>
<reference evidence="15 16" key="1">
    <citation type="journal article" date="2010" name="Stand. Genomic Sci.">
        <title>Complete genome sequence of Segniliparus rotundus type strain (CDC 1076).</title>
        <authorList>
            <person name="Sikorski J."/>
            <person name="Lapidus A."/>
            <person name="Copeland A."/>
            <person name="Misra M."/>
            <person name="Glavina Del Rio T."/>
            <person name="Nolan M."/>
            <person name="Lucas S."/>
            <person name="Chen F."/>
            <person name="Tice H."/>
            <person name="Cheng J.F."/>
            <person name="Jando M."/>
            <person name="Schneider S."/>
            <person name="Bruce D."/>
            <person name="Goodwin L."/>
            <person name="Pitluck S."/>
            <person name="Liolios K."/>
            <person name="Mikhailova N."/>
            <person name="Pati A."/>
            <person name="Ivanova N."/>
            <person name="Mavromatis K."/>
            <person name="Chen A."/>
            <person name="Palaniappan K."/>
            <person name="Chertkov O."/>
            <person name="Land M."/>
            <person name="Hauser L."/>
            <person name="Chang Y.J."/>
            <person name="Jeffries C.D."/>
            <person name="Brettin T."/>
            <person name="Detter J.C."/>
            <person name="Han C."/>
            <person name="Rohde M."/>
            <person name="Goker M."/>
            <person name="Bristow J."/>
            <person name="Eisen J.A."/>
            <person name="Markowitz V."/>
            <person name="Hugenholtz P."/>
            <person name="Kyrpides N.C."/>
            <person name="Klenk H.P."/>
        </authorList>
    </citation>
    <scope>NUCLEOTIDE SEQUENCE [LARGE SCALE GENOMIC DNA]</scope>
    <source>
        <strain evidence="16">ATCC BAA-972 / CDC 1076 / CIP 108378 / DSM 44985 / JCM 13578</strain>
    </source>
</reference>
<dbReference type="SUPFAM" id="SSF57884">
    <property type="entry name" value="Ada DNA repair protein, N-terminal domain (N-Ada 10)"/>
    <property type="match status" value="1"/>
</dbReference>
<dbReference type="GO" id="GO:0006307">
    <property type="term" value="P:DNA alkylation repair"/>
    <property type="evidence" value="ECO:0007669"/>
    <property type="project" value="TreeGrafter"/>
</dbReference>
<keyword evidence="8" id="KW-0862">Zinc</keyword>
<dbReference type="GO" id="GO:0032993">
    <property type="term" value="C:protein-DNA complex"/>
    <property type="evidence" value="ECO:0007669"/>
    <property type="project" value="TreeGrafter"/>
</dbReference>
<dbReference type="Pfam" id="PF02805">
    <property type="entry name" value="Ada_Zn_binding"/>
    <property type="match status" value="1"/>
</dbReference>
<dbReference type="AlphaFoldDB" id="D6ZCG0"/>
<dbReference type="eggNOG" id="COG2169">
    <property type="taxonomic scope" value="Bacteria"/>
</dbReference>
<dbReference type="InterPro" id="IPR004026">
    <property type="entry name" value="Ada_DNA_repair_Zn-bd"/>
</dbReference>
<dbReference type="SUPFAM" id="SSF46689">
    <property type="entry name" value="Homeodomain-like"/>
    <property type="match status" value="1"/>
</dbReference>
<dbReference type="KEGG" id="srt:Srot_2695"/>
<keyword evidence="6" id="KW-0479">Metal-binding</keyword>
<evidence type="ECO:0000256" key="11">
    <source>
        <dbReference type="ARBA" id="ARBA00023159"/>
    </source>
</evidence>
<dbReference type="CDD" id="cd00056">
    <property type="entry name" value="ENDO3c"/>
    <property type="match status" value="1"/>
</dbReference>
<dbReference type="Gene3D" id="1.10.340.30">
    <property type="entry name" value="Hypothetical protein, domain 2"/>
    <property type="match status" value="1"/>
</dbReference>
<dbReference type="InterPro" id="IPR010316">
    <property type="entry name" value="AlkA_N"/>
</dbReference>
<dbReference type="GO" id="GO:0043916">
    <property type="term" value="F:DNA-7-methylguanine glycosylase activity"/>
    <property type="evidence" value="ECO:0007669"/>
    <property type="project" value="TreeGrafter"/>
</dbReference>
<dbReference type="PANTHER" id="PTHR43003:SF13">
    <property type="entry name" value="DNA-3-METHYLADENINE GLYCOSYLASE 2"/>
    <property type="match status" value="1"/>
</dbReference>
<dbReference type="GO" id="GO:0032259">
    <property type="term" value="P:methylation"/>
    <property type="evidence" value="ECO:0007669"/>
    <property type="project" value="UniProtKB-KW"/>
</dbReference>
<dbReference type="EMBL" id="CP001958">
    <property type="protein sequence ID" value="ADG99129.1"/>
    <property type="molecule type" value="Genomic_DNA"/>
</dbReference>
<dbReference type="SMART" id="SM00342">
    <property type="entry name" value="HTH_ARAC"/>
    <property type="match status" value="1"/>
</dbReference>
<evidence type="ECO:0000256" key="3">
    <source>
        <dbReference type="ARBA" id="ARBA00012000"/>
    </source>
</evidence>
<dbReference type="Gene3D" id="3.40.10.10">
    <property type="entry name" value="DNA Methylphosphotriester Repair Domain"/>
    <property type="match status" value="1"/>
</dbReference>
<keyword evidence="4" id="KW-0489">Methyltransferase</keyword>
<comment type="cofactor">
    <cofactor evidence="2">
        <name>Zn(2+)</name>
        <dbReference type="ChEBI" id="CHEBI:29105"/>
    </cofactor>
</comment>
<dbReference type="SUPFAM" id="SSF55945">
    <property type="entry name" value="TATA-box binding protein-like"/>
    <property type="match status" value="1"/>
</dbReference>
<dbReference type="Proteomes" id="UP000002247">
    <property type="component" value="Chromosome"/>
</dbReference>
<sequence>MDFAAAYRAITSRDARFDGQFYTAVRTTGMYCRPSCPARTPRPQNVVFYPTAAAAHLAGYRACKRCAPDASPGSPQWNLRSDAAARAMRLIDDGVVDHEGVDGLARQLGYSSRQLNRLLVAELGAGALALARARRAATARTLIQTTGMGFADIAFAAGFSSVRQCNDTIRAFFAASPRELRRNTFPADVRAGAIALRMPLRGALDTPWMRWFLTDHAARGVEEVRGGDYRRTMRLPHGSAVVSVRVEPVGTTVRARFHLADVRDLSTAVNRVRRLFDLDSDPETVDQALAEAEPKLAAQIAQTPGLRIPGVADPAELILRTMIGQQISVAAARTHISRLAQLLGDPVEDPDAAGSLNRLFPTARQLADDQGASLRGPAKRTQAILAVAQALASGKLQPHTGMDPADLREQLLGLPGIGPWTANYVVLRHLLDPDTLLDTDLVVRQGAKDLGIDLKDTRRAAPWRSYLGLRLWQHALRKRGVLV</sequence>
<evidence type="ECO:0000256" key="8">
    <source>
        <dbReference type="ARBA" id="ARBA00022833"/>
    </source>
</evidence>
<dbReference type="Pfam" id="PF12833">
    <property type="entry name" value="HTH_18"/>
    <property type="match status" value="1"/>
</dbReference>
<dbReference type="GO" id="GO:0032131">
    <property type="term" value="F:alkylated DNA binding"/>
    <property type="evidence" value="ECO:0007669"/>
    <property type="project" value="TreeGrafter"/>
</dbReference>
<dbReference type="EC" id="3.2.2.21" evidence="3"/>
<accession>D6ZCG0</accession>
<dbReference type="InterPro" id="IPR051912">
    <property type="entry name" value="Alkylbase_DNA_Glycosylase/TA"/>
</dbReference>
<dbReference type="InterPro" id="IPR035451">
    <property type="entry name" value="Ada-like_dom_sf"/>
</dbReference>
<gene>
    <name evidence="15" type="ordered locus">Srot_2695</name>
</gene>
<dbReference type="Gene3D" id="3.30.310.20">
    <property type="entry name" value="DNA-3-methyladenine glycosylase AlkA, N-terminal domain"/>
    <property type="match status" value="1"/>
</dbReference>
<dbReference type="SMART" id="SM01009">
    <property type="entry name" value="AlkA_N"/>
    <property type="match status" value="1"/>
</dbReference>
<dbReference type="GO" id="GO:0005737">
    <property type="term" value="C:cytoplasm"/>
    <property type="evidence" value="ECO:0007669"/>
    <property type="project" value="TreeGrafter"/>
</dbReference>
<keyword evidence="13" id="KW-0234">DNA repair</keyword>
<keyword evidence="5" id="KW-0808">Transferase</keyword>
<organism evidence="15 16">
    <name type="scientific">Segniliparus rotundus (strain ATCC BAA-972 / CDC 1076 / CIP 108378 / DSM 44985 / JCM 13578)</name>
    <dbReference type="NCBI Taxonomy" id="640132"/>
    <lineage>
        <taxon>Bacteria</taxon>
        <taxon>Bacillati</taxon>
        <taxon>Actinomycetota</taxon>
        <taxon>Actinomycetes</taxon>
        <taxon>Mycobacteriales</taxon>
        <taxon>Segniliparaceae</taxon>
        <taxon>Segniliparus</taxon>
    </lineage>
</organism>
<dbReference type="HOGENOM" id="CLU_000445_72_6_11"/>
<evidence type="ECO:0000256" key="12">
    <source>
        <dbReference type="ARBA" id="ARBA00023163"/>
    </source>
</evidence>
<evidence type="ECO:0000256" key="4">
    <source>
        <dbReference type="ARBA" id="ARBA00022603"/>
    </source>
</evidence>
<dbReference type="GO" id="GO:0008168">
    <property type="term" value="F:methyltransferase activity"/>
    <property type="evidence" value="ECO:0007669"/>
    <property type="project" value="UniProtKB-KW"/>
</dbReference>
<dbReference type="Gene3D" id="1.10.10.60">
    <property type="entry name" value="Homeodomain-like"/>
    <property type="match status" value="1"/>
</dbReference>
<dbReference type="SMART" id="SM00478">
    <property type="entry name" value="ENDO3c"/>
    <property type="match status" value="1"/>
</dbReference>
<dbReference type="InterPro" id="IPR011257">
    <property type="entry name" value="DNA_glycosylase"/>
</dbReference>
<evidence type="ECO:0000256" key="5">
    <source>
        <dbReference type="ARBA" id="ARBA00022679"/>
    </source>
</evidence>
<dbReference type="PANTHER" id="PTHR43003">
    <property type="entry name" value="DNA-3-METHYLADENINE GLYCOSYLASE"/>
    <property type="match status" value="1"/>
</dbReference>
<keyword evidence="12" id="KW-0804">Transcription</keyword>
<evidence type="ECO:0000313" key="15">
    <source>
        <dbReference type="EMBL" id="ADG99129.1"/>
    </source>
</evidence>
<dbReference type="Pfam" id="PF06029">
    <property type="entry name" value="AlkA_N"/>
    <property type="match status" value="1"/>
</dbReference>
<dbReference type="GO" id="GO:0003700">
    <property type="term" value="F:DNA-binding transcription factor activity"/>
    <property type="evidence" value="ECO:0007669"/>
    <property type="project" value="InterPro"/>
</dbReference>
<keyword evidence="16" id="KW-1185">Reference proteome</keyword>
<dbReference type="GO" id="GO:0008270">
    <property type="term" value="F:zinc ion binding"/>
    <property type="evidence" value="ECO:0007669"/>
    <property type="project" value="InterPro"/>
</dbReference>
<dbReference type="PROSITE" id="PS01124">
    <property type="entry name" value="HTH_ARAC_FAMILY_2"/>
    <property type="match status" value="1"/>
</dbReference>
<protein>
    <recommendedName>
        <fullName evidence="3">DNA-3-methyladenine glycosylase II</fullName>
        <ecNumber evidence="3">3.2.2.21</ecNumber>
    </recommendedName>
</protein>
<keyword evidence="7" id="KW-0227">DNA damage</keyword>
<dbReference type="FunFam" id="3.40.10.10:FF:000001">
    <property type="entry name" value="DNA-3-methyladenine glycosylase 2"/>
    <property type="match status" value="1"/>
</dbReference>
<evidence type="ECO:0000256" key="10">
    <source>
        <dbReference type="ARBA" id="ARBA00023125"/>
    </source>
</evidence>
<evidence type="ECO:0000256" key="13">
    <source>
        <dbReference type="ARBA" id="ARBA00023204"/>
    </source>
</evidence>
<dbReference type="InterPro" id="IPR018060">
    <property type="entry name" value="HTH_AraC"/>
</dbReference>
<keyword evidence="11" id="KW-0010">Activator</keyword>
<comment type="catalytic activity">
    <reaction evidence="1">
        <text>Hydrolysis of alkylated DNA, releasing 3-methyladenine, 3-methylguanine, 7-methylguanine and 7-methyladenine.</text>
        <dbReference type="EC" id="3.2.2.21"/>
    </reaction>
</comment>
<dbReference type="GO" id="GO:0006285">
    <property type="term" value="P:base-excision repair, AP site formation"/>
    <property type="evidence" value="ECO:0007669"/>
    <property type="project" value="TreeGrafter"/>
</dbReference>
<keyword evidence="9" id="KW-0805">Transcription regulation</keyword>
<evidence type="ECO:0000256" key="1">
    <source>
        <dbReference type="ARBA" id="ARBA00000086"/>
    </source>
</evidence>
<dbReference type="InterPro" id="IPR003265">
    <property type="entry name" value="HhH-GPD_domain"/>
</dbReference>
<dbReference type="GO" id="GO:0008725">
    <property type="term" value="F:DNA-3-methyladenine glycosylase activity"/>
    <property type="evidence" value="ECO:0007669"/>
    <property type="project" value="TreeGrafter"/>
</dbReference>
<keyword evidence="10" id="KW-0238">DNA-binding</keyword>
<evidence type="ECO:0000259" key="14">
    <source>
        <dbReference type="PROSITE" id="PS01124"/>
    </source>
</evidence>
<evidence type="ECO:0000256" key="2">
    <source>
        <dbReference type="ARBA" id="ARBA00001947"/>
    </source>
</evidence>
<dbReference type="InterPro" id="IPR037046">
    <property type="entry name" value="AlkA_N_sf"/>
</dbReference>
<dbReference type="SUPFAM" id="SSF48150">
    <property type="entry name" value="DNA-glycosylase"/>
    <property type="match status" value="1"/>
</dbReference>